<evidence type="ECO:0000259" key="3">
    <source>
        <dbReference type="Pfam" id="PF18962"/>
    </source>
</evidence>
<reference evidence="4 5" key="1">
    <citation type="submission" date="2017-01" db="EMBL/GenBank/DDBJ databases">
        <authorList>
            <person name="Varghese N."/>
            <person name="Submissions S."/>
        </authorList>
    </citation>
    <scope>NUCLEOTIDE SEQUENCE [LARGE SCALE GENOMIC DNA]</scope>
    <source>
        <strain evidence="4 5">DSM 2061</strain>
    </source>
</reference>
<evidence type="ECO:0000256" key="2">
    <source>
        <dbReference type="SAM" id="SignalP"/>
    </source>
</evidence>
<dbReference type="InterPro" id="IPR026444">
    <property type="entry name" value="Secre_tail"/>
</dbReference>
<feature type="chain" id="PRO_5045227477" evidence="2">
    <location>
        <begin position="20"/>
        <end position="115"/>
    </location>
</feature>
<protein>
    <submittedName>
        <fullName evidence="4">Por secretion system C-terminal sorting domain-containing protein</fullName>
    </submittedName>
</protein>
<gene>
    <name evidence="4" type="ORF">SAMN05421766_104155</name>
</gene>
<dbReference type="NCBIfam" id="TIGR04183">
    <property type="entry name" value="Por_Secre_tail"/>
    <property type="match status" value="1"/>
</dbReference>
<keyword evidence="5" id="KW-1185">Reference proteome</keyword>
<accession>A0ABY1KZM7</accession>
<dbReference type="RefSeq" id="WP_076455721.1">
    <property type="nucleotide sequence ID" value="NZ_FTOB01000004.1"/>
</dbReference>
<feature type="signal peptide" evidence="2">
    <location>
        <begin position="1"/>
        <end position="19"/>
    </location>
</feature>
<keyword evidence="1 2" id="KW-0732">Signal</keyword>
<dbReference type="Pfam" id="PF18962">
    <property type="entry name" value="Por_Secre_tail"/>
    <property type="match status" value="1"/>
</dbReference>
<evidence type="ECO:0000313" key="5">
    <source>
        <dbReference type="Proteomes" id="UP000185728"/>
    </source>
</evidence>
<feature type="domain" description="Secretion system C-terminal sorting" evidence="3">
    <location>
        <begin position="41"/>
        <end position="111"/>
    </location>
</feature>
<name>A0ABY1KZM7_9FLAO</name>
<organism evidence="4 5">
    <name type="scientific">Zobellia uliginosa</name>
    <dbReference type="NCBI Taxonomy" id="143224"/>
    <lineage>
        <taxon>Bacteria</taxon>
        <taxon>Pseudomonadati</taxon>
        <taxon>Bacteroidota</taxon>
        <taxon>Flavobacteriia</taxon>
        <taxon>Flavobacteriales</taxon>
        <taxon>Flavobacteriaceae</taxon>
        <taxon>Zobellia</taxon>
    </lineage>
</organism>
<proteinExistence type="predicted"/>
<dbReference type="Proteomes" id="UP000185728">
    <property type="component" value="Unassembled WGS sequence"/>
</dbReference>
<sequence>MKTFVSFICLLFFICTAQAQDSTENNGRENTSITSTKKVKVFPNPASNVVNILGLENTAKAHISIMDIYGNTVLKYEWEIRRNAINIPIPSLDSGVYMVTVNSKEQKVRVKFYKQ</sequence>
<evidence type="ECO:0000256" key="1">
    <source>
        <dbReference type="ARBA" id="ARBA00022729"/>
    </source>
</evidence>
<dbReference type="EMBL" id="FTOB01000004">
    <property type="protein sequence ID" value="SIS82081.1"/>
    <property type="molecule type" value="Genomic_DNA"/>
</dbReference>
<evidence type="ECO:0000313" key="4">
    <source>
        <dbReference type="EMBL" id="SIS82081.1"/>
    </source>
</evidence>
<comment type="caution">
    <text evidence="4">The sequence shown here is derived from an EMBL/GenBank/DDBJ whole genome shotgun (WGS) entry which is preliminary data.</text>
</comment>